<feature type="domain" description="Large ribosomal subunit protein mL59" evidence="2">
    <location>
        <begin position="179"/>
        <end position="313"/>
    </location>
</feature>
<name>A0A0N1H3X0_9EURO</name>
<dbReference type="OrthoDB" id="18529at2759"/>
<reference evidence="3 4" key="1">
    <citation type="submission" date="2015-06" db="EMBL/GenBank/DDBJ databases">
        <title>Draft genome of the ant-associated black yeast Phialophora attae CBS 131958.</title>
        <authorList>
            <person name="Moreno L.F."/>
            <person name="Stielow B.J."/>
            <person name="de Hoog S."/>
            <person name="Vicente V.A."/>
            <person name="Weiss V.A."/>
            <person name="de Vries M."/>
            <person name="Cruz L.M."/>
            <person name="Souza E.M."/>
        </authorList>
    </citation>
    <scope>NUCLEOTIDE SEQUENCE [LARGE SCALE GENOMIC DNA]</scope>
    <source>
        <strain evidence="3 4">CBS 131958</strain>
    </source>
</reference>
<dbReference type="PANTHER" id="PTHR28041">
    <property type="entry name" value="54S RIBOSOMAL PROTEIN L25, MITOCHONDRIAL"/>
    <property type="match status" value="1"/>
</dbReference>
<gene>
    <name evidence="3" type="ORF">AB675_3469</name>
</gene>
<dbReference type="Pfam" id="PF18126">
    <property type="entry name" value="Mitoc_mL59"/>
    <property type="match status" value="1"/>
</dbReference>
<dbReference type="InterPro" id="IPR037507">
    <property type="entry name" value="Ribosomal_mL59"/>
</dbReference>
<dbReference type="InterPro" id="IPR040922">
    <property type="entry name" value="Ribosomal_mL59_dom"/>
</dbReference>
<evidence type="ECO:0000259" key="2">
    <source>
        <dbReference type="Pfam" id="PF18126"/>
    </source>
</evidence>
<comment type="caution">
    <text evidence="3">The sequence shown here is derived from an EMBL/GenBank/DDBJ whole genome shotgun (WGS) entry which is preliminary data.</text>
</comment>
<dbReference type="RefSeq" id="XP_017999689.1">
    <property type="nucleotide sequence ID" value="XM_018143520.1"/>
</dbReference>
<proteinExistence type="predicted"/>
<keyword evidence="3" id="KW-0689">Ribosomal protein</keyword>
<dbReference type="VEuPathDB" id="FungiDB:AB675_3469"/>
<dbReference type="AlphaFoldDB" id="A0A0N1H3X0"/>
<evidence type="ECO:0000313" key="4">
    <source>
        <dbReference type="Proteomes" id="UP000038010"/>
    </source>
</evidence>
<feature type="region of interest" description="Disordered" evidence="1">
    <location>
        <begin position="75"/>
        <end position="108"/>
    </location>
</feature>
<accession>A0A0N1H3X0</accession>
<dbReference type="EMBL" id="LFJN01000014">
    <property type="protein sequence ID" value="KPI39726.1"/>
    <property type="molecule type" value="Genomic_DNA"/>
</dbReference>
<keyword evidence="3" id="KW-0687">Ribonucleoprotein</keyword>
<dbReference type="Proteomes" id="UP000038010">
    <property type="component" value="Unassembled WGS sequence"/>
</dbReference>
<protein>
    <submittedName>
        <fullName evidence="3">54S ribosomal protein L25, mitochondrial</fullName>
    </submittedName>
</protein>
<dbReference type="GeneID" id="28735400"/>
<dbReference type="GO" id="GO:0005762">
    <property type="term" value="C:mitochondrial large ribosomal subunit"/>
    <property type="evidence" value="ECO:0007669"/>
    <property type="project" value="InterPro"/>
</dbReference>
<feature type="compositionally biased region" description="Low complexity" evidence="1">
    <location>
        <begin position="88"/>
        <end position="108"/>
    </location>
</feature>
<evidence type="ECO:0000256" key="1">
    <source>
        <dbReference type="SAM" id="MobiDB-lite"/>
    </source>
</evidence>
<evidence type="ECO:0000313" key="3">
    <source>
        <dbReference type="EMBL" id="KPI39726.1"/>
    </source>
</evidence>
<dbReference type="GO" id="GO:0003735">
    <property type="term" value="F:structural constituent of ribosome"/>
    <property type="evidence" value="ECO:0007669"/>
    <property type="project" value="InterPro"/>
</dbReference>
<dbReference type="STRING" id="1664694.A0A0N1H3X0"/>
<sequence length="330" mass="35742">MATATVAAPAMANIQLLLPIAERNKLPLRLVRFFKRFPPEIYSARATGVMLPLTREDSKAMRIAEAAAEAEKQEAKTVASKKSRTSKTEAATTKIAATATPIRTPTTADLSPTIASAVGTPAATSAAQADSMNATISTPDVSATEDPSTTSSALNTAAETSAPISPPLISAAEIPQTIFETQPESTSSEPTTTPSLFGRRIDGLTRATRFPSNPFLPFKNPATGNWISPKYGLREQADLCKIARQHSVEDLLPPSRKSSMFKQARILQKGLRVRGTGEGQKVKGHIWERQMPAMLEKRKEALRQMPQLVRDWQARGNGKGWKAWPKAKTK</sequence>
<keyword evidence="4" id="KW-1185">Reference proteome</keyword>
<organism evidence="3 4">
    <name type="scientific">Cyphellophora attinorum</name>
    <dbReference type="NCBI Taxonomy" id="1664694"/>
    <lineage>
        <taxon>Eukaryota</taxon>
        <taxon>Fungi</taxon>
        <taxon>Dikarya</taxon>
        <taxon>Ascomycota</taxon>
        <taxon>Pezizomycotina</taxon>
        <taxon>Eurotiomycetes</taxon>
        <taxon>Chaetothyriomycetidae</taxon>
        <taxon>Chaetothyriales</taxon>
        <taxon>Cyphellophoraceae</taxon>
        <taxon>Cyphellophora</taxon>
    </lineage>
</organism>
<dbReference type="PANTHER" id="PTHR28041:SF1">
    <property type="entry name" value="LARGE RIBOSOMAL SUBUNIT PROTEIN ML59"/>
    <property type="match status" value="1"/>
</dbReference>